<protein>
    <submittedName>
        <fullName evidence="2">Uncharacterized protein</fullName>
    </submittedName>
</protein>
<gene>
    <name evidence="2" type="ORF">LAMO00422_LOCUS6882</name>
</gene>
<evidence type="ECO:0000313" key="2">
    <source>
        <dbReference type="EMBL" id="CAD8442697.1"/>
    </source>
</evidence>
<evidence type="ECO:0000256" key="1">
    <source>
        <dbReference type="SAM" id="MobiDB-lite"/>
    </source>
</evidence>
<dbReference type="EMBL" id="HBEM01009823">
    <property type="protein sequence ID" value="CAD8442697.1"/>
    <property type="molecule type" value="Transcribed_RNA"/>
</dbReference>
<name>A0A7S0GXA5_9EUKA</name>
<reference evidence="2" key="1">
    <citation type="submission" date="2021-01" db="EMBL/GenBank/DDBJ databases">
        <authorList>
            <person name="Corre E."/>
            <person name="Pelletier E."/>
            <person name="Niang G."/>
            <person name="Scheremetjew M."/>
            <person name="Finn R."/>
            <person name="Kale V."/>
            <person name="Holt S."/>
            <person name="Cochrane G."/>
            <person name="Meng A."/>
            <person name="Brown T."/>
            <person name="Cohen L."/>
        </authorList>
    </citation>
    <scope>NUCLEOTIDE SEQUENCE</scope>
    <source>
        <strain evidence="2">CCMP2058</strain>
    </source>
</reference>
<sequence>MSEPSEIANSEQKSQLIEEVKSNSFMEQLRQAKARRRRRKNKSEGKRLRVTVWHTDAGKPGRNITYNNWFASRKLLKNDSKVYSTDPRNEKKRNFNIVFCAEGDKEFSRGEFDLKPVSYRIVIPANYDNPLSRGLVFVLNSLDELKHSKAFDGCDRKHYDTHCQKMKKFQKSQPTGLLPLEKQREVYARGIRETTSMRHVDGLPQLISDYAADNLLRCTPVSFFEINPNEGTDHMFKIDFPRKGKLVAVKLIDAYQRRPAPEVPPSGHWAPTTIDVQHVAFYA</sequence>
<feature type="region of interest" description="Disordered" evidence="1">
    <location>
        <begin position="1"/>
        <end position="47"/>
    </location>
</feature>
<organism evidence="2">
    <name type="scientific">Amorphochlora amoebiformis</name>
    <dbReference type="NCBI Taxonomy" id="1561963"/>
    <lineage>
        <taxon>Eukaryota</taxon>
        <taxon>Sar</taxon>
        <taxon>Rhizaria</taxon>
        <taxon>Cercozoa</taxon>
        <taxon>Chlorarachniophyceae</taxon>
        <taxon>Amorphochlora</taxon>
    </lineage>
</organism>
<feature type="compositionally biased region" description="Basic residues" evidence="1">
    <location>
        <begin position="32"/>
        <end position="41"/>
    </location>
</feature>
<proteinExistence type="predicted"/>
<accession>A0A7S0GXA5</accession>
<dbReference type="AlphaFoldDB" id="A0A7S0GXA5"/>